<organism evidence="2 3">
    <name type="scientific">Mycoplasmopsis maculosa</name>
    <dbReference type="NCBI Taxonomy" id="114885"/>
    <lineage>
        <taxon>Bacteria</taxon>
        <taxon>Bacillati</taxon>
        <taxon>Mycoplasmatota</taxon>
        <taxon>Mycoplasmoidales</taxon>
        <taxon>Metamycoplasmataceae</taxon>
        <taxon>Mycoplasmopsis</taxon>
    </lineage>
</organism>
<feature type="domain" description="Lipoprotein-associated type-17" evidence="1">
    <location>
        <begin position="2"/>
        <end position="80"/>
    </location>
</feature>
<evidence type="ECO:0000259" key="1">
    <source>
        <dbReference type="Pfam" id="PF04200"/>
    </source>
</evidence>
<dbReference type="Proteomes" id="UP000290243">
    <property type="component" value="Chromosome"/>
</dbReference>
<evidence type="ECO:0000313" key="2">
    <source>
        <dbReference type="EMBL" id="VEU75171.1"/>
    </source>
</evidence>
<accession>A0A449B3J3</accession>
<dbReference type="KEGG" id="mmau:NCTC10168_00085"/>
<proteinExistence type="predicted"/>
<reference evidence="2 3" key="1">
    <citation type="submission" date="2019-01" db="EMBL/GenBank/DDBJ databases">
        <authorList>
            <consortium name="Pathogen Informatics"/>
        </authorList>
    </citation>
    <scope>NUCLEOTIDE SEQUENCE [LARGE SCALE GENOMIC DNA]</scope>
    <source>
        <strain evidence="2 3">NCTC10168</strain>
    </source>
</reference>
<sequence length="82" mass="9049">MPSSLNNDQINVELINGALKLEENTTATITKNEVKDKNDSNGTAKINITIQANHEYGNRFSKHILPLTITLDLNIEGLKTSN</sequence>
<keyword evidence="3" id="KW-1185">Reference proteome</keyword>
<gene>
    <name evidence="2" type="ORF">NCTC10168_00085</name>
</gene>
<dbReference type="EMBL" id="LR215037">
    <property type="protein sequence ID" value="VEU75171.1"/>
    <property type="molecule type" value="Genomic_DNA"/>
</dbReference>
<evidence type="ECO:0000313" key="3">
    <source>
        <dbReference type="Proteomes" id="UP000290243"/>
    </source>
</evidence>
<dbReference type="AlphaFoldDB" id="A0A449B3J3"/>
<name>A0A449B3J3_9BACT</name>
<protein>
    <recommendedName>
        <fullName evidence="1">Lipoprotein-associated type-17 domain-containing protein</fullName>
    </recommendedName>
</protein>
<dbReference type="Pfam" id="PF04200">
    <property type="entry name" value="Lipoprotein_17"/>
    <property type="match status" value="1"/>
</dbReference>
<dbReference type="InterPro" id="IPR007326">
    <property type="entry name" value="Lipoprotein-assoc_dom"/>
</dbReference>